<evidence type="ECO:0000256" key="2">
    <source>
        <dbReference type="ARBA" id="ARBA00022714"/>
    </source>
</evidence>
<dbReference type="InterPro" id="IPR036249">
    <property type="entry name" value="Thioredoxin-like_sf"/>
</dbReference>
<evidence type="ECO:0000313" key="9">
    <source>
        <dbReference type="Proteomes" id="UP000002019"/>
    </source>
</evidence>
<comment type="cofactor">
    <cofactor evidence="7">
        <name>[2Fe-2S] cluster</name>
        <dbReference type="ChEBI" id="CHEBI:190135"/>
    </cofactor>
    <text evidence="7">Binds 1 [2Fe-2S] cluster.</text>
</comment>
<evidence type="ECO:0000256" key="3">
    <source>
        <dbReference type="ARBA" id="ARBA00022723"/>
    </source>
</evidence>
<dbReference type="eggNOG" id="COG1905">
    <property type="taxonomic scope" value="Bacteria"/>
</dbReference>
<dbReference type="AlphaFoldDB" id="B0VI72"/>
<dbReference type="GO" id="GO:0046872">
    <property type="term" value="F:metal ion binding"/>
    <property type="evidence" value="ECO:0007669"/>
    <property type="project" value="UniProtKB-KW"/>
</dbReference>
<feature type="binding site" evidence="7">
    <location>
        <position position="126"/>
    </location>
    <ligand>
        <name>[2Fe-2S] cluster</name>
        <dbReference type="ChEBI" id="CHEBI:190135"/>
    </ligand>
</feature>
<protein>
    <submittedName>
        <fullName evidence="8">[Fe] hydrogenase (Fe-only hydrogenase) (Ferredoxin bidirectional hydrogenase), subunit gamma</fullName>
        <ecNumber evidence="8">1.12.7.2</ecNumber>
    </submittedName>
</protein>
<evidence type="ECO:0000256" key="4">
    <source>
        <dbReference type="ARBA" id="ARBA00023004"/>
    </source>
</evidence>
<dbReference type="HOGENOM" id="CLU_054362_2_1_0"/>
<organism evidence="8 9">
    <name type="scientific">Cloacimonas acidaminovorans (strain Evry)</name>
    <dbReference type="NCBI Taxonomy" id="459349"/>
    <lineage>
        <taxon>Bacteria</taxon>
        <taxon>Pseudomonadati</taxon>
        <taxon>Candidatus Cloacimonadota</taxon>
        <taxon>Candidatus Cloacimonadia</taxon>
        <taxon>Candidatus Cloacimonadales</taxon>
        <taxon>Candidatus Cloacimonadaceae</taxon>
        <taxon>Candidatus Cloacimonas</taxon>
    </lineage>
</organism>
<sequence>MIPADQMQNDQYAHLKKVIEEKKKIRNPLIEILRSAQEIFGYLPVEVQEFIAQELNIPVNQIYGVVTFYNFFTMTPRGKYNLNVCLGTACFVKGAPRLVQMLSEELGIQMGETTKDGIFTMSAVRCVGACSLAPVFVIGEETYGRIDSKDKIAEILKRYK</sequence>
<feature type="binding site" evidence="7">
    <location>
        <position position="90"/>
    </location>
    <ligand>
        <name>[2Fe-2S] cluster</name>
        <dbReference type="ChEBI" id="CHEBI:190135"/>
    </ligand>
</feature>
<evidence type="ECO:0000313" key="8">
    <source>
        <dbReference type="EMBL" id="CAO81048.1"/>
    </source>
</evidence>
<keyword evidence="8" id="KW-0560">Oxidoreductase</keyword>
<keyword evidence="5 7" id="KW-0411">Iron-sulfur</keyword>
<reference evidence="8 9" key="1">
    <citation type="journal article" date="2008" name="J. Bacteriol.">
        <title>'Candidatus Cloacamonas acidaminovorans': genome sequence reconstruction provides a first glimpse of a new bacterial division.</title>
        <authorList>
            <person name="Pelletier E."/>
            <person name="Kreimeyer A."/>
            <person name="Bocs S."/>
            <person name="Rouy Z."/>
            <person name="Gyapay G."/>
            <person name="Chouari R."/>
            <person name="Riviere D."/>
            <person name="Ganesan A."/>
            <person name="Daegelen P."/>
            <person name="Sghir A."/>
            <person name="Cohen G.N."/>
            <person name="Medigue C."/>
            <person name="Weissenbach J."/>
            <person name="Le Paslier D."/>
        </authorList>
    </citation>
    <scope>NUCLEOTIDE SEQUENCE [LARGE SCALE GENOMIC DNA]</scope>
    <source>
        <strain evidence="9">Evry</strain>
    </source>
</reference>
<dbReference type="Proteomes" id="UP000002019">
    <property type="component" value="Chromosome"/>
</dbReference>
<dbReference type="SUPFAM" id="SSF52833">
    <property type="entry name" value="Thioredoxin-like"/>
    <property type="match status" value="1"/>
</dbReference>
<dbReference type="CDD" id="cd03064">
    <property type="entry name" value="TRX_Fd_NuoE"/>
    <property type="match status" value="1"/>
</dbReference>
<comment type="similarity">
    <text evidence="1">Belongs to the complex I 24 kDa subunit family.</text>
</comment>
<dbReference type="OrthoDB" id="9807941at2"/>
<keyword evidence="2 7" id="KW-0001">2Fe-2S</keyword>
<dbReference type="GO" id="GO:0008901">
    <property type="term" value="F:ferredoxin hydrogenase activity"/>
    <property type="evidence" value="ECO:0007669"/>
    <property type="project" value="UniProtKB-EC"/>
</dbReference>
<feature type="binding site" evidence="7">
    <location>
        <position position="130"/>
    </location>
    <ligand>
        <name>[2Fe-2S] cluster</name>
        <dbReference type="ChEBI" id="CHEBI:190135"/>
    </ligand>
</feature>
<comment type="cofactor">
    <cofactor evidence="6">
        <name>[2Fe-2S] cluster</name>
        <dbReference type="ChEBI" id="CHEBI:190135"/>
    </cofactor>
</comment>
<name>B0VI72_CLOAI</name>
<dbReference type="Gene3D" id="3.40.30.10">
    <property type="entry name" value="Glutaredoxin"/>
    <property type="match status" value="1"/>
</dbReference>
<keyword evidence="3 7" id="KW-0479">Metal-binding</keyword>
<dbReference type="KEGG" id="caci:CLOAM1186"/>
<dbReference type="RefSeq" id="WP_015424906.1">
    <property type="nucleotide sequence ID" value="NC_020449.1"/>
</dbReference>
<keyword evidence="4 7" id="KW-0408">Iron</keyword>
<dbReference type="Pfam" id="PF01257">
    <property type="entry name" value="2Fe-2S_thioredx"/>
    <property type="match status" value="1"/>
</dbReference>
<evidence type="ECO:0000256" key="5">
    <source>
        <dbReference type="ARBA" id="ARBA00023014"/>
    </source>
</evidence>
<dbReference type="EMBL" id="CU466930">
    <property type="protein sequence ID" value="CAO81048.1"/>
    <property type="molecule type" value="Genomic_DNA"/>
</dbReference>
<dbReference type="PANTHER" id="PTHR43342">
    <property type="entry name" value="NADH-QUINONE OXIDOREDUCTASE, E SUBUNIT"/>
    <property type="match status" value="1"/>
</dbReference>
<dbReference type="InterPro" id="IPR002023">
    <property type="entry name" value="NuoE-like"/>
</dbReference>
<feature type="binding site" evidence="7">
    <location>
        <position position="85"/>
    </location>
    <ligand>
        <name>[2Fe-2S] cluster</name>
        <dbReference type="ChEBI" id="CHEBI:190135"/>
    </ligand>
</feature>
<gene>
    <name evidence="8" type="primary">hymA</name>
    <name evidence="8" type="ordered locus">CLOAM1186</name>
</gene>
<proteinExistence type="inferred from homology"/>
<dbReference type="InterPro" id="IPR041921">
    <property type="entry name" value="NuoE_N"/>
</dbReference>
<evidence type="ECO:0000256" key="1">
    <source>
        <dbReference type="ARBA" id="ARBA00010643"/>
    </source>
</evidence>
<dbReference type="InterPro" id="IPR042128">
    <property type="entry name" value="NuoE_dom"/>
</dbReference>
<dbReference type="PIRSF" id="PIRSF000216">
    <property type="entry name" value="NADH_DH_24kDa"/>
    <property type="match status" value="1"/>
</dbReference>
<keyword evidence="9" id="KW-1185">Reference proteome</keyword>
<dbReference type="PANTHER" id="PTHR43342:SF2">
    <property type="entry name" value="POTENTIAL NAD-REDUCING HYDROGENASE SUBUNIT"/>
    <property type="match status" value="1"/>
</dbReference>
<evidence type="ECO:0000256" key="6">
    <source>
        <dbReference type="ARBA" id="ARBA00034078"/>
    </source>
</evidence>
<dbReference type="STRING" id="459349.CLOAM1186"/>
<accession>B0VI72</accession>
<dbReference type="Gene3D" id="1.10.10.1590">
    <property type="entry name" value="NADH-quinone oxidoreductase subunit E"/>
    <property type="match status" value="1"/>
</dbReference>
<dbReference type="InterPro" id="IPR028431">
    <property type="entry name" value="NADP_DH_HndA-like"/>
</dbReference>
<dbReference type="GO" id="GO:0051537">
    <property type="term" value="F:2 iron, 2 sulfur cluster binding"/>
    <property type="evidence" value="ECO:0007669"/>
    <property type="project" value="UniProtKB-KW"/>
</dbReference>
<dbReference type="EC" id="1.12.7.2" evidence="8"/>
<evidence type="ECO:0000256" key="7">
    <source>
        <dbReference type="PIRSR" id="PIRSR000216-1"/>
    </source>
</evidence>